<dbReference type="PROSITE" id="PS00061">
    <property type="entry name" value="ADH_SHORT"/>
    <property type="match status" value="1"/>
</dbReference>
<proteinExistence type="inferred from homology"/>
<comment type="similarity">
    <text evidence="1 3">Belongs to the short-chain dehydrogenases/reductases (SDR) family.</text>
</comment>
<dbReference type="InterPro" id="IPR051687">
    <property type="entry name" value="Peroxisomal_Beta-Oxidation"/>
</dbReference>
<keyword evidence="5" id="KW-1185">Reference proteome</keyword>
<evidence type="ECO:0000256" key="3">
    <source>
        <dbReference type="RuleBase" id="RU000363"/>
    </source>
</evidence>
<evidence type="ECO:0000313" key="5">
    <source>
        <dbReference type="Proteomes" id="UP000605099"/>
    </source>
</evidence>
<dbReference type="PANTHER" id="PTHR45024:SF2">
    <property type="entry name" value="SCP2 DOMAIN-CONTAINING PROTEIN"/>
    <property type="match status" value="1"/>
</dbReference>
<comment type="caution">
    <text evidence="4">The sequence shown here is derived from an EMBL/GenBank/DDBJ whole genome shotgun (WGS) entry which is preliminary data.</text>
</comment>
<dbReference type="PRINTS" id="PR00081">
    <property type="entry name" value="GDHRDH"/>
</dbReference>
<dbReference type="InterPro" id="IPR002347">
    <property type="entry name" value="SDR_fam"/>
</dbReference>
<dbReference type="EMBL" id="BMLK01000002">
    <property type="protein sequence ID" value="GGN42377.1"/>
    <property type="molecule type" value="Genomic_DNA"/>
</dbReference>
<dbReference type="Gene3D" id="3.40.50.720">
    <property type="entry name" value="NAD(P)-binding Rossmann-like Domain"/>
    <property type="match status" value="1"/>
</dbReference>
<dbReference type="PRINTS" id="PR00080">
    <property type="entry name" value="SDRFAMILY"/>
</dbReference>
<name>A0ABQ2JCA9_9SPHN</name>
<protein>
    <submittedName>
        <fullName evidence="4">Short-chain dehydrogenase/reductase</fullName>
    </submittedName>
</protein>
<evidence type="ECO:0000313" key="4">
    <source>
        <dbReference type="EMBL" id="GGN42377.1"/>
    </source>
</evidence>
<reference evidence="5" key="1">
    <citation type="journal article" date="2019" name="Int. J. Syst. Evol. Microbiol.">
        <title>The Global Catalogue of Microorganisms (GCM) 10K type strain sequencing project: providing services to taxonomists for standard genome sequencing and annotation.</title>
        <authorList>
            <consortium name="The Broad Institute Genomics Platform"/>
            <consortium name="The Broad Institute Genome Sequencing Center for Infectious Disease"/>
            <person name="Wu L."/>
            <person name="Ma J."/>
        </authorList>
    </citation>
    <scope>NUCLEOTIDE SEQUENCE [LARGE SCALE GENOMIC DNA]</scope>
    <source>
        <strain evidence="5">CGMCC 1.6784</strain>
    </source>
</reference>
<dbReference type="InterPro" id="IPR020904">
    <property type="entry name" value="Sc_DH/Rdtase_CS"/>
</dbReference>
<evidence type="ECO:0000256" key="2">
    <source>
        <dbReference type="ARBA" id="ARBA00023002"/>
    </source>
</evidence>
<dbReference type="InterPro" id="IPR036291">
    <property type="entry name" value="NAD(P)-bd_dom_sf"/>
</dbReference>
<dbReference type="SUPFAM" id="SSF51735">
    <property type="entry name" value="NAD(P)-binding Rossmann-fold domains"/>
    <property type="match status" value="1"/>
</dbReference>
<evidence type="ECO:0000256" key="1">
    <source>
        <dbReference type="ARBA" id="ARBA00006484"/>
    </source>
</evidence>
<organism evidence="4 5">
    <name type="scientific">Novosphingobium indicum</name>
    <dbReference type="NCBI Taxonomy" id="462949"/>
    <lineage>
        <taxon>Bacteria</taxon>
        <taxon>Pseudomonadati</taxon>
        <taxon>Pseudomonadota</taxon>
        <taxon>Alphaproteobacteria</taxon>
        <taxon>Sphingomonadales</taxon>
        <taxon>Sphingomonadaceae</taxon>
        <taxon>Novosphingobium</taxon>
    </lineage>
</organism>
<keyword evidence="2" id="KW-0560">Oxidoreductase</keyword>
<dbReference type="Pfam" id="PF00106">
    <property type="entry name" value="adh_short"/>
    <property type="match status" value="1"/>
</dbReference>
<dbReference type="Proteomes" id="UP000605099">
    <property type="component" value="Unassembled WGS sequence"/>
</dbReference>
<dbReference type="PANTHER" id="PTHR45024">
    <property type="entry name" value="DEHYDROGENASES, SHORT CHAIN"/>
    <property type="match status" value="1"/>
</dbReference>
<gene>
    <name evidence="4" type="ORF">GCM10011349_05370</name>
</gene>
<dbReference type="RefSeq" id="WP_188817994.1">
    <property type="nucleotide sequence ID" value="NZ_BMLK01000002.1"/>
</dbReference>
<accession>A0ABQ2JCA9</accession>
<sequence>MEDLRFDGRTAIVTGAGGNPSLGRAHALLLAERGANVVVNDIGQLPAGLGYEGEASAEAVAREIREAGGQAVADTNSVATQDGADSIIDTALEAFGSVDILINNAGVCPVVSFDDMTPDDFRQTIEINLMGTVQTCRAAWPHMKKAGYGRIVNISSGSMSGFAWQTAYAAAKGGVYSFTRSLASEGVEFGIKANSLVPGALTRMVYAAQEEETSSFIAHARQNLPPEIVSPAVAFLSHESVPFTGECIESIGGHVARFYLARTPGFDDPEMTIETLAERWRDLLAGTPDGLSRHDEADPREWSIKPYQPDWFAKA</sequence>